<dbReference type="EMBL" id="FNBE01000009">
    <property type="protein sequence ID" value="SDG18070.1"/>
    <property type="molecule type" value="Genomic_DNA"/>
</dbReference>
<gene>
    <name evidence="8" type="ORF">SAMN05216377_109236</name>
</gene>
<dbReference type="Proteomes" id="UP000198967">
    <property type="component" value="Unassembled WGS sequence"/>
</dbReference>
<reference evidence="8 9" key="1">
    <citation type="submission" date="2016-10" db="EMBL/GenBank/DDBJ databases">
        <authorList>
            <person name="de Groot N.N."/>
        </authorList>
    </citation>
    <scope>NUCLEOTIDE SEQUENCE [LARGE SCALE GENOMIC DNA]</scope>
    <source>
        <strain evidence="8 9">CGMCC 4.3143</strain>
    </source>
</reference>
<keyword evidence="4 6" id="KW-1133">Transmembrane helix</keyword>
<protein>
    <submittedName>
        <fullName evidence="8">Uncharacterized membrane protein YckC, RDD family</fullName>
    </submittedName>
</protein>
<dbReference type="AlphaFoldDB" id="A0A1G7S7C1"/>
<dbReference type="PANTHER" id="PTHR36115:SF6">
    <property type="entry name" value="PROLINE-RICH ANTIGEN HOMOLOG"/>
    <property type="match status" value="1"/>
</dbReference>
<keyword evidence="9" id="KW-1185">Reference proteome</keyword>
<organism evidence="8 9">
    <name type="scientific">Pseudonocardia oroxyli</name>
    <dbReference type="NCBI Taxonomy" id="366584"/>
    <lineage>
        <taxon>Bacteria</taxon>
        <taxon>Bacillati</taxon>
        <taxon>Actinomycetota</taxon>
        <taxon>Actinomycetes</taxon>
        <taxon>Pseudonocardiales</taxon>
        <taxon>Pseudonocardiaceae</taxon>
        <taxon>Pseudonocardia</taxon>
    </lineage>
</organism>
<keyword evidence="3 6" id="KW-0812">Transmembrane</keyword>
<dbReference type="InterPro" id="IPR010432">
    <property type="entry name" value="RDD"/>
</dbReference>
<dbReference type="Pfam" id="PF06271">
    <property type="entry name" value="RDD"/>
    <property type="match status" value="1"/>
</dbReference>
<evidence type="ECO:0000313" key="9">
    <source>
        <dbReference type="Proteomes" id="UP000198967"/>
    </source>
</evidence>
<feature type="transmembrane region" description="Helical" evidence="6">
    <location>
        <begin position="80"/>
        <end position="98"/>
    </location>
</feature>
<dbReference type="RefSeq" id="WP_176921343.1">
    <property type="nucleotide sequence ID" value="NZ_FNBE01000009.1"/>
</dbReference>
<evidence type="ECO:0000256" key="4">
    <source>
        <dbReference type="ARBA" id="ARBA00022989"/>
    </source>
</evidence>
<proteinExistence type="predicted"/>
<feature type="domain" description="RDD" evidence="7">
    <location>
        <begin position="44"/>
        <end position="168"/>
    </location>
</feature>
<comment type="subcellular location">
    <subcellularLocation>
        <location evidence="1">Cell membrane</location>
        <topology evidence="1">Multi-pass membrane protein</topology>
    </subcellularLocation>
</comment>
<keyword evidence="2" id="KW-1003">Cell membrane</keyword>
<evidence type="ECO:0000256" key="5">
    <source>
        <dbReference type="ARBA" id="ARBA00023136"/>
    </source>
</evidence>
<dbReference type="STRING" id="366584.SAMN05216377_109236"/>
<feature type="transmembrane region" description="Helical" evidence="6">
    <location>
        <begin position="54"/>
        <end position="74"/>
    </location>
</feature>
<evidence type="ECO:0000313" key="8">
    <source>
        <dbReference type="EMBL" id="SDG18070.1"/>
    </source>
</evidence>
<evidence type="ECO:0000256" key="3">
    <source>
        <dbReference type="ARBA" id="ARBA00022692"/>
    </source>
</evidence>
<sequence>MTTPPPYLYPSYPEPFPAYPQGGPPLHPYGGPYGHLPPVPPPPVAAWGTRVGSALVDGLVPLVIVGVGLLGFALFDDLGLIFTVAFVCYLAAFAFALWNQCWRQGRTGQSLGKSLVGTRLVRARDGAPVGFGTALGRQFAHVLDGILCIGYLRPLWDERRQTFADSMCDTLVVRVE</sequence>
<accession>A0A1G7S7C1</accession>
<evidence type="ECO:0000256" key="1">
    <source>
        <dbReference type="ARBA" id="ARBA00004651"/>
    </source>
</evidence>
<name>A0A1G7S7C1_PSEOR</name>
<evidence type="ECO:0000256" key="6">
    <source>
        <dbReference type="SAM" id="Phobius"/>
    </source>
</evidence>
<keyword evidence="5 6" id="KW-0472">Membrane</keyword>
<dbReference type="PANTHER" id="PTHR36115">
    <property type="entry name" value="PROLINE-RICH ANTIGEN HOMOLOG-RELATED"/>
    <property type="match status" value="1"/>
</dbReference>
<evidence type="ECO:0000256" key="2">
    <source>
        <dbReference type="ARBA" id="ARBA00022475"/>
    </source>
</evidence>
<dbReference type="InterPro" id="IPR051791">
    <property type="entry name" value="Pra-immunoreactive"/>
</dbReference>
<dbReference type="GO" id="GO:0005886">
    <property type="term" value="C:plasma membrane"/>
    <property type="evidence" value="ECO:0007669"/>
    <property type="project" value="UniProtKB-SubCell"/>
</dbReference>
<evidence type="ECO:0000259" key="7">
    <source>
        <dbReference type="Pfam" id="PF06271"/>
    </source>
</evidence>